<dbReference type="EMBL" id="GGEC01092784">
    <property type="protein sequence ID" value="MBX73268.1"/>
    <property type="molecule type" value="Transcribed_RNA"/>
</dbReference>
<reference evidence="1" key="1">
    <citation type="submission" date="2018-02" db="EMBL/GenBank/DDBJ databases">
        <title>Rhizophora mucronata_Transcriptome.</title>
        <authorList>
            <person name="Meera S.P."/>
            <person name="Sreeshan A."/>
            <person name="Augustine A."/>
        </authorList>
    </citation>
    <scope>NUCLEOTIDE SEQUENCE</scope>
    <source>
        <tissue evidence="1">Leaf</tissue>
    </source>
</reference>
<dbReference type="AlphaFoldDB" id="A0A2P2R231"/>
<evidence type="ECO:0000313" key="1">
    <source>
        <dbReference type="EMBL" id="MBX73268.1"/>
    </source>
</evidence>
<organism evidence="1">
    <name type="scientific">Rhizophora mucronata</name>
    <name type="common">Asiatic mangrove</name>
    <dbReference type="NCBI Taxonomy" id="61149"/>
    <lineage>
        <taxon>Eukaryota</taxon>
        <taxon>Viridiplantae</taxon>
        <taxon>Streptophyta</taxon>
        <taxon>Embryophyta</taxon>
        <taxon>Tracheophyta</taxon>
        <taxon>Spermatophyta</taxon>
        <taxon>Magnoliopsida</taxon>
        <taxon>eudicotyledons</taxon>
        <taxon>Gunneridae</taxon>
        <taxon>Pentapetalae</taxon>
        <taxon>rosids</taxon>
        <taxon>fabids</taxon>
        <taxon>Malpighiales</taxon>
        <taxon>Rhizophoraceae</taxon>
        <taxon>Rhizophora</taxon>
    </lineage>
</organism>
<accession>A0A2P2R231</accession>
<proteinExistence type="predicted"/>
<sequence length="44" mass="5204">MHQMLRVLHRAIKLVPGWTHPKIGLGRTFFYVKLKLKMSQIQTT</sequence>
<protein>
    <submittedName>
        <fullName evidence="1">Uncharacterized protein</fullName>
    </submittedName>
</protein>
<name>A0A2P2R231_RHIMU</name>